<proteinExistence type="predicted"/>
<organism evidence="1">
    <name type="scientific">Planktothricoides raciborskii GIHE-MW2</name>
    <dbReference type="NCBI Taxonomy" id="2792601"/>
    <lineage>
        <taxon>Bacteria</taxon>
        <taxon>Bacillati</taxon>
        <taxon>Cyanobacteriota</taxon>
        <taxon>Cyanophyceae</taxon>
        <taxon>Oscillatoriophycideae</taxon>
        <taxon>Oscillatoriales</taxon>
        <taxon>Oscillatoriaceae</taxon>
        <taxon>Planktothricoides</taxon>
    </lineage>
</organism>
<dbReference type="Pfam" id="PF10722">
    <property type="entry name" value="YbjN"/>
    <property type="match status" value="1"/>
</dbReference>
<gene>
    <name evidence="1" type="ORF">ABWT76_005037</name>
</gene>
<dbReference type="AlphaFoldDB" id="A0AAU8JBV9"/>
<protein>
    <submittedName>
        <fullName evidence="1">YbjN domain-containing protein</fullName>
    </submittedName>
</protein>
<name>A0AAU8JBV9_9CYAN</name>
<accession>A0AAU8JBV9</accession>
<dbReference type="RefSeq" id="WP_354635134.1">
    <property type="nucleotide sequence ID" value="NZ_CP159837.1"/>
</dbReference>
<reference evidence="1" key="1">
    <citation type="submission" date="2024-07" db="EMBL/GenBank/DDBJ databases">
        <authorList>
            <person name="Kim Y.J."/>
            <person name="Jeong J.Y."/>
        </authorList>
    </citation>
    <scope>NUCLEOTIDE SEQUENCE</scope>
    <source>
        <strain evidence="1">GIHE-MW2</strain>
    </source>
</reference>
<evidence type="ECO:0000313" key="1">
    <source>
        <dbReference type="EMBL" id="XCM36287.1"/>
    </source>
</evidence>
<dbReference type="EMBL" id="CP159837">
    <property type="protein sequence ID" value="XCM36287.1"/>
    <property type="molecule type" value="Genomic_DNA"/>
</dbReference>
<dbReference type="InterPro" id="IPR019660">
    <property type="entry name" value="Put_sensory_transdc_reg_YbjN"/>
</dbReference>
<sequence>MNKEKYKVGQETPFLSALGEPINILVEEINLQKDENNQIASLIFTVAVPYETYQKIIDESLFNLFPEIGISHPYNDFDENQVEIELELKPSLITYLNQQMETAKGLGGLMNQDDSSGLQSNCLFYTENWLAIAFKQVVSLPPELAEDGELKQGYRTLWHNQELIREKLSTKVKSTKEVVIDFLNHKNWKYEEFNEQVIKLVFNGETAQWSVLIAINEPEQEICCYSIYPETISEEYRGQFAVFITGINYELNFGNFEMDFDDGELRFRTSLPLSKETLNQQVLEKIITGNLNTMNAYVSQLQQLQSDLN</sequence>